<organism evidence="1 2">
    <name type="scientific">Anaerostipes hominis</name>
    <name type="common">ex Liu et al. 2021</name>
    <dbReference type="NCBI Taxonomy" id="2763018"/>
    <lineage>
        <taxon>Bacteria</taxon>
        <taxon>Bacillati</taxon>
        <taxon>Bacillota</taxon>
        <taxon>Clostridia</taxon>
        <taxon>Lachnospirales</taxon>
        <taxon>Lachnospiraceae</taxon>
        <taxon>Anaerostipes</taxon>
    </lineage>
</organism>
<dbReference type="EMBL" id="JACOOS010000017">
    <property type="protein sequence ID" value="MBC5678535.1"/>
    <property type="molecule type" value="Genomic_DNA"/>
</dbReference>
<evidence type="ECO:0008006" key="3">
    <source>
        <dbReference type="Google" id="ProtNLM"/>
    </source>
</evidence>
<proteinExistence type="predicted"/>
<comment type="caution">
    <text evidence="1">The sequence shown here is derived from an EMBL/GenBank/DDBJ whole genome shotgun (WGS) entry which is preliminary data.</text>
</comment>
<gene>
    <name evidence="1" type="ORF">H8S22_13320</name>
</gene>
<keyword evidence="2" id="KW-1185">Reference proteome</keyword>
<name>A0ABR7FV99_9FIRM</name>
<reference evidence="1 2" key="1">
    <citation type="submission" date="2020-08" db="EMBL/GenBank/DDBJ databases">
        <title>Genome public.</title>
        <authorList>
            <person name="Liu C."/>
            <person name="Sun Q."/>
        </authorList>
    </citation>
    <scope>NUCLEOTIDE SEQUENCE [LARGE SCALE GENOMIC DNA]</scope>
    <source>
        <strain evidence="1 2">NSJ-7</strain>
    </source>
</reference>
<accession>A0ABR7FV99</accession>
<sequence length="382" mass="44786">MVKGFVFFNECKIPFVIDNYRMELFSDEPILADYCKEYNFKDNYILRGQCFDSGSIARTATFLVENSMGSTCYLRCYIINMFDRDDEYDTIGVQSPFLDDVFRYQYNLIDMVRKGVNFSVEPKEIYKIPFSMQDRQYALSFLIGYENKLGILEDYDKKGEIKIPLHNKTIQECSDISVVLNRLAMFMTSHSEVPFKRITLYSQGLKAGWFYCPLVSEKAVSGNDGFFYEFDVMKYIPKILNNIAFDFGNKITKSVPLGHLGTLDSMFSPQRYIEQTMAFEYLFDKLEHKKAKDKNCPLKEELKYSFNLFPELLSNTNESVDVISENIKELRRSVAHGYAYYYDFKSDSKAKYYILLLDKLIKKMSLKWIGFSEDEISDFSIW</sequence>
<evidence type="ECO:0000313" key="1">
    <source>
        <dbReference type="EMBL" id="MBC5678535.1"/>
    </source>
</evidence>
<protein>
    <recommendedName>
        <fullName evidence="3">Apea-like HEPN domain-containing protein</fullName>
    </recommendedName>
</protein>
<dbReference type="RefSeq" id="WP_024728864.1">
    <property type="nucleotide sequence ID" value="NZ_JACOOS010000017.1"/>
</dbReference>
<dbReference type="Proteomes" id="UP000635828">
    <property type="component" value="Unassembled WGS sequence"/>
</dbReference>
<evidence type="ECO:0000313" key="2">
    <source>
        <dbReference type="Proteomes" id="UP000635828"/>
    </source>
</evidence>